<comment type="caution">
    <text evidence="2">The sequence shown here is derived from an EMBL/GenBank/DDBJ whole genome shotgun (WGS) entry which is preliminary data.</text>
</comment>
<dbReference type="STRING" id="1284197.S8BID1"/>
<dbReference type="AlphaFoldDB" id="S8BID1"/>
<dbReference type="HOGENOM" id="CLU_640881_0_0_1"/>
<evidence type="ECO:0000256" key="1">
    <source>
        <dbReference type="SAM" id="SignalP"/>
    </source>
</evidence>
<dbReference type="OrthoDB" id="5417707at2759"/>
<evidence type="ECO:0000313" key="2">
    <source>
        <dbReference type="EMBL" id="EPS39068.1"/>
    </source>
</evidence>
<proteinExistence type="predicted"/>
<dbReference type="eggNOG" id="ENOG502T091">
    <property type="taxonomic scope" value="Eukaryota"/>
</dbReference>
<name>S8BID1_DACHA</name>
<gene>
    <name evidence="2" type="ORF">H072_7162</name>
</gene>
<keyword evidence="3" id="KW-1185">Reference proteome</keyword>
<feature type="signal peptide" evidence="1">
    <location>
        <begin position="1"/>
        <end position="18"/>
    </location>
</feature>
<reference evidence="2 3" key="1">
    <citation type="journal article" date="2013" name="PLoS Genet.">
        <title>Genomic mechanisms accounting for the adaptation to parasitism in nematode-trapping fungi.</title>
        <authorList>
            <person name="Meerupati T."/>
            <person name="Andersson K.M."/>
            <person name="Friman E."/>
            <person name="Kumar D."/>
            <person name="Tunlid A."/>
            <person name="Ahren D."/>
        </authorList>
    </citation>
    <scope>NUCLEOTIDE SEQUENCE [LARGE SCALE GENOMIC DNA]</scope>
    <source>
        <strain evidence="2 3">CBS 200.50</strain>
    </source>
</reference>
<protein>
    <submittedName>
        <fullName evidence="2">Uncharacterized protein</fullName>
    </submittedName>
</protein>
<sequence>MFLLKALAALGLAQAAFAESCCNDKCGKPVGLARYGRRDCSSILVTYITPTRTTTVYRDTTKTVASTVVRKVTDTKDITVTTIFSLTKQSVSTDLATVTETDVETNISIDTETAFSTVTVPYSVSVVAPPKKRSNYYNTPPRPAYANACNSYQYTRACSCLGVKPRTITLPAVVKTVTKTRSATKTNVVTVTSHAATKTLTDTLSQTVYTTVVSGTTVTATEVVTVTTELEATVTTVVVATQTAGPQPPLCTGTGFYLQTSSQTYPGANGFLGFINSIGQGIYLRVFSGGGSPLTVDGNGNIVSYYSPTDIKMLVLDSGPPPYQLWFSSDQANVHYNVKNDPVSCQLGSAPDFPISCKGPDGSAYSFALCLDPVYFEWDAWIYQQGNEASLAGKTCVLSNAGGINAVCR</sequence>
<accession>S8BID1</accession>
<organism evidence="2 3">
    <name type="scientific">Dactylellina haptotyla (strain CBS 200.50)</name>
    <name type="common">Nematode-trapping fungus</name>
    <name type="synonym">Monacrosporium haptotylum</name>
    <dbReference type="NCBI Taxonomy" id="1284197"/>
    <lineage>
        <taxon>Eukaryota</taxon>
        <taxon>Fungi</taxon>
        <taxon>Dikarya</taxon>
        <taxon>Ascomycota</taxon>
        <taxon>Pezizomycotina</taxon>
        <taxon>Orbiliomycetes</taxon>
        <taxon>Orbiliales</taxon>
        <taxon>Orbiliaceae</taxon>
        <taxon>Dactylellina</taxon>
    </lineage>
</organism>
<evidence type="ECO:0000313" key="3">
    <source>
        <dbReference type="Proteomes" id="UP000015100"/>
    </source>
</evidence>
<reference evidence="3" key="2">
    <citation type="submission" date="2013-04" db="EMBL/GenBank/DDBJ databases">
        <title>Genomic mechanisms accounting for the adaptation to parasitism in nematode-trapping fungi.</title>
        <authorList>
            <person name="Ahren D.G."/>
        </authorList>
    </citation>
    <scope>NUCLEOTIDE SEQUENCE [LARGE SCALE GENOMIC DNA]</scope>
    <source>
        <strain evidence="3">CBS 200.50</strain>
    </source>
</reference>
<dbReference type="OMA" id="FEWDAWI"/>
<dbReference type="Proteomes" id="UP000015100">
    <property type="component" value="Unassembled WGS sequence"/>
</dbReference>
<keyword evidence="1" id="KW-0732">Signal</keyword>
<feature type="chain" id="PRO_5004561356" evidence="1">
    <location>
        <begin position="19"/>
        <end position="409"/>
    </location>
</feature>
<dbReference type="EMBL" id="AQGS01000494">
    <property type="protein sequence ID" value="EPS39068.1"/>
    <property type="molecule type" value="Genomic_DNA"/>
</dbReference>